<dbReference type="RefSeq" id="WP_126812386.1">
    <property type="nucleotide sequence ID" value="NZ_NGKC01000002.1"/>
</dbReference>
<dbReference type="SUPFAM" id="SSF55729">
    <property type="entry name" value="Acyl-CoA N-acyltransferases (Nat)"/>
    <property type="match status" value="1"/>
</dbReference>
<dbReference type="PANTHER" id="PTHR43233:SF1">
    <property type="entry name" value="FAMILY N-ACETYLTRANSFERASE, PUTATIVE (AFU_ORTHOLOGUE AFUA_6G03350)-RELATED"/>
    <property type="match status" value="1"/>
</dbReference>
<dbReference type="AlphaFoldDB" id="A0A430B0T8"/>
<evidence type="ECO:0000313" key="3">
    <source>
        <dbReference type="Proteomes" id="UP000286773"/>
    </source>
</evidence>
<keyword evidence="2" id="KW-0808">Transferase</keyword>
<protein>
    <submittedName>
        <fullName evidence="2">GNAT family N-acetyltransferase</fullName>
    </submittedName>
</protein>
<dbReference type="Proteomes" id="UP000286773">
    <property type="component" value="Unassembled WGS sequence"/>
</dbReference>
<dbReference type="PROSITE" id="PS51186">
    <property type="entry name" value="GNAT"/>
    <property type="match status" value="1"/>
</dbReference>
<sequence>MTEELMKDIFSLYERVGWTNYTQDPERLAKAFSRSQYLLKRNEAGHVIGVIRWITDFATIAFIQDILVHPAFQRTGIGTELLTQATAIITAYGPVQIELLTDNTEKTHAFYTSFGFSPVTRMNCASYMMDTRNN</sequence>
<comment type="caution">
    <text evidence="2">The sequence shown here is derived from an EMBL/GenBank/DDBJ whole genome shotgun (WGS) entry which is preliminary data.</text>
</comment>
<dbReference type="EMBL" id="NGKC01000002">
    <property type="protein sequence ID" value="RSU13938.1"/>
    <property type="molecule type" value="Genomic_DNA"/>
</dbReference>
<dbReference type="CDD" id="cd04301">
    <property type="entry name" value="NAT_SF"/>
    <property type="match status" value="1"/>
</dbReference>
<feature type="domain" description="N-acetyltransferase" evidence="1">
    <location>
        <begin position="1"/>
        <end position="133"/>
    </location>
</feature>
<reference evidence="2 3" key="1">
    <citation type="submission" date="2017-05" db="EMBL/GenBank/DDBJ databases">
        <title>Vagococcus spp. assemblies.</title>
        <authorList>
            <person name="Gulvik C.A."/>
        </authorList>
    </citation>
    <scope>NUCLEOTIDE SEQUENCE [LARGE SCALE GENOMIC DNA]</scope>
    <source>
        <strain evidence="2 3">LMG 24798</strain>
    </source>
</reference>
<dbReference type="InterPro" id="IPR053144">
    <property type="entry name" value="Acetyltransferase_Butenolide"/>
</dbReference>
<name>A0A430B0T8_9ENTE</name>
<evidence type="ECO:0000313" key="2">
    <source>
        <dbReference type="EMBL" id="RSU13938.1"/>
    </source>
</evidence>
<gene>
    <name evidence="2" type="ORF">CBF27_03280</name>
</gene>
<dbReference type="Gene3D" id="3.40.630.30">
    <property type="match status" value="1"/>
</dbReference>
<dbReference type="GO" id="GO:0016747">
    <property type="term" value="F:acyltransferase activity, transferring groups other than amino-acyl groups"/>
    <property type="evidence" value="ECO:0007669"/>
    <property type="project" value="InterPro"/>
</dbReference>
<dbReference type="InterPro" id="IPR000182">
    <property type="entry name" value="GNAT_dom"/>
</dbReference>
<keyword evidence="3" id="KW-1185">Reference proteome</keyword>
<dbReference type="InterPro" id="IPR016181">
    <property type="entry name" value="Acyl_CoA_acyltransferase"/>
</dbReference>
<accession>A0A430B0T8</accession>
<dbReference type="Pfam" id="PF13508">
    <property type="entry name" value="Acetyltransf_7"/>
    <property type="match status" value="1"/>
</dbReference>
<dbReference type="PANTHER" id="PTHR43233">
    <property type="entry name" value="FAMILY N-ACETYLTRANSFERASE, PUTATIVE (AFU_ORTHOLOGUE AFUA_6G03350)-RELATED"/>
    <property type="match status" value="1"/>
</dbReference>
<dbReference type="OrthoDB" id="9775804at2"/>
<proteinExistence type="predicted"/>
<organism evidence="2 3">
    <name type="scientific">Vagococcus acidifermentans</name>
    <dbReference type="NCBI Taxonomy" id="564710"/>
    <lineage>
        <taxon>Bacteria</taxon>
        <taxon>Bacillati</taxon>
        <taxon>Bacillota</taxon>
        <taxon>Bacilli</taxon>
        <taxon>Lactobacillales</taxon>
        <taxon>Enterococcaceae</taxon>
        <taxon>Vagococcus</taxon>
    </lineage>
</organism>
<evidence type="ECO:0000259" key="1">
    <source>
        <dbReference type="PROSITE" id="PS51186"/>
    </source>
</evidence>